<evidence type="ECO:0000256" key="5">
    <source>
        <dbReference type="ARBA" id="ARBA00022676"/>
    </source>
</evidence>
<dbReference type="SUPFAM" id="SSF51445">
    <property type="entry name" value="(Trans)glycosidases"/>
    <property type="match status" value="1"/>
</dbReference>
<evidence type="ECO:0000313" key="11">
    <source>
        <dbReference type="EMBL" id="MBO8428273.1"/>
    </source>
</evidence>
<evidence type="ECO:0000256" key="1">
    <source>
        <dbReference type="ARBA" id="ARBA00000439"/>
    </source>
</evidence>
<dbReference type="InterPro" id="IPR017853">
    <property type="entry name" value="GH"/>
</dbReference>
<dbReference type="InterPro" id="IPR003385">
    <property type="entry name" value="Glyco_hydro_77"/>
</dbReference>
<keyword evidence="6 10" id="KW-0808">Transferase</keyword>
<evidence type="ECO:0000256" key="10">
    <source>
        <dbReference type="RuleBase" id="RU361207"/>
    </source>
</evidence>
<evidence type="ECO:0000256" key="4">
    <source>
        <dbReference type="ARBA" id="ARBA00020295"/>
    </source>
</evidence>
<keyword evidence="5 10" id="KW-0328">Glycosyltransferase</keyword>
<evidence type="ECO:0000256" key="2">
    <source>
        <dbReference type="ARBA" id="ARBA00005684"/>
    </source>
</evidence>
<evidence type="ECO:0000256" key="7">
    <source>
        <dbReference type="ARBA" id="ARBA00023277"/>
    </source>
</evidence>
<organism evidence="11 12">
    <name type="scientific">Candidatus Onthovivens merdipullorum</name>
    <dbReference type="NCBI Taxonomy" id="2840889"/>
    <lineage>
        <taxon>Bacteria</taxon>
        <taxon>Bacillati</taxon>
        <taxon>Bacillota</taxon>
        <taxon>Bacilli</taxon>
        <taxon>Bacillales</taxon>
        <taxon>Candidatus Onthovivens</taxon>
    </lineage>
</organism>
<dbReference type="PANTHER" id="PTHR32438:SF5">
    <property type="entry name" value="4-ALPHA-GLUCANOTRANSFERASE DPE1, CHLOROPLASTIC_AMYLOPLASTIC"/>
    <property type="match status" value="1"/>
</dbReference>
<reference evidence="11" key="1">
    <citation type="submission" date="2020-10" db="EMBL/GenBank/DDBJ databases">
        <authorList>
            <person name="Gilroy R."/>
        </authorList>
    </citation>
    <scope>NUCLEOTIDE SEQUENCE</scope>
    <source>
        <strain evidence="11">11159</strain>
    </source>
</reference>
<comment type="caution">
    <text evidence="11">The sequence shown here is derived from an EMBL/GenBank/DDBJ whole genome shotgun (WGS) entry which is preliminary data.</text>
</comment>
<evidence type="ECO:0000313" key="12">
    <source>
        <dbReference type="Proteomes" id="UP000823613"/>
    </source>
</evidence>
<keyword evidence="7 10" id="KW-0119">Carbohydrate metabolism</keyword>
<comment type="catalytic activity">
    <reaction evidence="1 10">
        <text>Transfers a segment of a (1-&gt;4)-alpha-D-glucan to a new position in an acceptor, which may be glucose or a (1-&gt;4)-alpha-D-glucan.</text>
        <dbReference type="EC" id="2.4.1.25"/>
    </reaction>
</comment>
<dbReference type="Proteomes" id="UP000823613">
    <property type="component" value="Unassembled WGS sequence"/>
</dbReference>
<gene>
    <name evidence="11" type="primary">malQ</name>
    <name evidence="11" type="ORF">IAC58_07005</name>
</gene>
<sequence length="482" mass="57222">MRSNGILCPIASLPSKYGIGDLGYPSYEFIDLISEAKIKYWQILPLNPIDFCHSPYASSCDSAIDPIYVSLDLLKERGLLNRFKHIEFNKEKIEYDKVREYKLFYLKNAYKNQKDTDTNEFKLFVSENSWLEKYALFEILLKKNHNKVLYEWKKADKEAFYHKEGLITKYQKQLEFIYWVQFELFRELDLLKDYMHNKEIELIGDLPFYVGLNSSDYFGHLDEFQIDEETDRPLKVGGVPPDYFSPLGQKWGNPCYDVEYMRSTGYIFFLNRIKKALRKYDILRLDHFRAFDTYYEIPFDAKDAKIGEWKKGLGEEFFKKVEEEGLLNQLIVEDLGDVFPSVYKLRDEFNLPGMNILQFTCLNNYDEVIENQIVYTGSHDNETIVGFYKNMKKEDKNLLEIKFKYAGIDRRKKINYRFISLAFSYPCKLAIIPIQDYLGLDNKARINTPGTSTNNWEFRLSSFKEFKKEIPNIIKTIEEYER</sequence>
<reference evidence="11" key="2">
    <citation type="journal article" date="2021" name="PeerJ">
        <title>Extensive microbial diversity within the chicken gut microbiome revealed by metagenomics and culture.</title>
        <authorList>
            <person name="Gilroy R."/>
            <person name="Ravi A."/>
            <person name="Getino M."/>
            <person name="Pursley I."/>
            <person name="Horton D.L."/>
            <person name="Alikhan N.F."/>
            <person name="Baker D."/>
            <person name="Gharbi K."/>
            <person name="Hall N."/>
            <person name="Watson M."/>
            <person name="Adriaenssens E.M."/>
            <person name="Foster-Nyarko E."/>
            <person name="Jarju S."/>
            <person name="Secka A."/>
            <person name="Antonio M."/>
            <person name="Oren A."/>
            <person name="Chaudhuri R.R."/>
            <person name="La Ragione R."/>
            <person name="Hildebrand F."/>
            <person name="Pallen M.J."/>
        </authorList>
    </citation>
    <scope>NUCLEOTIDE SEQUENCE</scope>
    <source>
        <strain evidence="11">11159</strain>
    </source>
</reference>
<protein>
    <recommendedName>
        <fullName evidence="4 10">4-alpha-glucanotransferase</fullName>
        <ecNumber evidence="3 10">2.4.1.25</ecNumber>
    </recommendedName>
    <alternativeName>
        <fullName evidence="8 10">Amylomaltase</fullName>
    </alternativeName>
    <alternativeName>
        <fullName evidence="9 10">Disproportionating enzyme</fullName>
    </alternativeName>
</protein>
<dbReference type="EMBL" id="JADIMY010000131">
    <property type="protein sequence ID" value="MBO8428273.1"/>
    <property type="molecule type" value="Genomic_DNA"/>
</dbReference>
<name>A0A9D9GY66_9BACL</name>
<accession>A0A9D9GY66</accession>
<evidence type="ECO:0000256" key="6">
    <source>
        <dbReference type="ARBA" id="ARBA00022679"/>
    </source>
</evidence>
<dbReference type="Pfam" id="PF02446">
    <property type="entry name" value="Glyco_hydro_77"/>
    <property type="match status" value="1"/>
</dbReference>
<dbReference type="GO" id="GO:0004134">
    <property type="term" value="F:4-alpha-glucanotransferase activity"/>
    <property type="evidence" value="ECO:0007669"/>
    <property type="project" value="UniProtKB-EC"/>
</dbReference>
<comment type="similarity">
    <text evidence="2 10">Belongs to the disproportionating enzyme family.</text>
</comment>
<evidence type="ECO:0000256" key="3">
    <source>
        <dbReference type="ARBA" id="ARBA00012560"/>
    </source>
</evidence>
<dbReference type="Gene3D" id="3.20.20.80">
    <property type="entry name" value="Glycosidases"/>
    <property type="match status" value="1"/>
</dbReference>
<evidence type="ECO:0000256" key="8">
    <source>
        <dbReference type="ARBA" id="ARBA00031423"/>
    </source>
</evidence>
<dbReference type="PANTHER" id="PTHR32438">
    <property type="entry name" value="4-ALPHA-GLUCANOTRANSFERASE DPE1, CHLOROPLASTIC/AMYLOPLASTIC"/>
    <property type="match status" value="1"/>
</dbReference>
<dbReference type="NCBIfam" id="TIGR00217">
    <property type="entry name" value="malQ"/>
    <property type="match status" value="1"/>
</dbReference>
<dbReference type="EC" id="2.4.1.25" evidence="3 10"/>
<proteinExistence type="inferred from homology"/>
<dbReference type="AlphaFoldDB" id="A0A9D9GY66"/>
<dbReference type="GO" id="GO:0005975">
    <property type="term" value="P:carbohydrate metabolic process"/>
    <property type="evidence" value="ECO:0007669"/>
    <property type="project" value="InterPro"/>
</dbReference>
<evidence type="ECO:0000256" key="9">
    <source>
        <dbReference type="ARBA" id="ARBA00031501"/>
    </source>
</evidence>